<dbReference type="InterPro" id="IPR008979">
    <property type="entry name" value="Galactose-bd-like_sf"/>
</dbReference>
<dbReference type="InterPro" id="IPR000421">
    <property type="entry name" value="FA58C"/>
</dbReference>
<dbReference type="GeneID" id="110986247"/>
<dbReference type="AlphaFoldDB" id="A0A8B7ZFA0"/>
<dbReference type="OrthoDB" id="6262482at2759"/>
<evidence type="ECO:0000313" key="4">
    <source>
        <dbReference type="RefSeq" id="XP_022103672.1"/>
    </source>
</evidence>
<dbReference type="OMA" id="EAWSQES"/>
<dbReference type="CDD" id="cd00057">
    <property type="entry name" value="FA58C"/>
    <property type="match status" value="1"/>
</dbReference>
<feature type="chain" id="PRO_5034893861" evidence="1">
    <location>
        <begin position="23"/>
        <end position="227"/>
    </location>
</feature>
<organism evidence="3 4">
    <name type="scientific">Acanthaster planci</name>
    <name type="common">Crown-of-thorns starfish</name>
    <dbReference type="NCBI Taxonomy" id="133434"/>
    <lineage>
        <taxon>Eukaryota</taxon>
        <taxon>Metazoa</taxon>
        <taxon>Echinodermata</taxon>
        <taxon>Eleutherozoa</taxon>
        <taxon>Asterozoa</taxon>
        <taxon>Asteroidea</taxon>
        <taxon>Valvatacea</taxon>
        <taxon>Valvatida</taxon>
        <taxon>Acanthasteridae</taxon>
        <taxon>Acanthaster</taxon>
    </lineage>
</organism>
<dbReference type="PROSITE" id="PS51257">
    <property type="entry name" value="PROKAR_LIPOPROTEIN"/>
    <property type="match status" value="1"/>
</dbReference>
<reference evidence="4" key="1">
    <citation type="submission" date="2025-08" db="UniProtKB">
        <authorList>
            <consortium name="RefSeq"/>
        </authorList>
    </citation>
    <scope>IDENTIFICATION</scope>
</reference>
<proteinExistence type="predicted"/>
<evidence type="ECO:0000259" key="2">
    <source>
        <dbReference type="PROSITE" id="PS50022"/>
    </source>
</evidence>
<accession>A0A8B7ZFA0</accession>
<sequence>MVKMACLLVASVVVLVLSCANSECSHQHNTTSALEIALRPLYSQLETFKNQLHVVKALIPFHCRLGVRVCSEEGPLGMEDGRIPDGSITASSFFSNDANYAPPRARLNTQGFPAAWADAGQSDPNPWIQVDFNTFVYVTALITQGRGDPPYNVQRVTQYQVMFSDDGEAWSQESNEDGTPTKFPGNIVIDSEVTTRFSRAIHTRFLRILPTDWTSHCSMRFEVVGCY</sequence>
<dbReference type="Proteomes" id="UP000694845">
    <property type="component" value="Unplaced"/>
</dbReference>
<dbReference type="SMART" id="SM00231">
    <property type="entry name" value="FA58C"/>
    <property type="match status" value="1"/>
</dbReference>
<dbReference type="Pfam" id="PF00754">
    <property type="entry name" value="F5_F8_type_C"/>
    <property type="match status" value="1"/>
</dbReference>
<evidence type="ECO:0000256" key="1">
    <source>
        <dbReference type="SAM" id="SignalP"/>
    </source>
</evidence>
<keyword evidence="3" id="KW-1185">Reference proteome</keyword>
<dbReference type="PROSITE" id="PS50022">
    <property type="entry name" value="FA58C_3"/>
    <property type="match status" value="1"/>
</dbReference>
<protein>
    <submittedName>
        <fullName evidence="4">Lactadherin-like</fullName>
    </submittedName>
</protein>
<dbReference type="PROSITE" id="PS01286">
    <property type="entry name" value="FA58C_2"/>
    <property type="match status" value="1"/>
</dbReference>
<keyword evidence="1" id="KW-0732">Signal</keyword>
<evidence type="ECO:0000313" key="3">
    <source>
        <dbReference type="Proteomes" id="UP000694845"/>
    </source>
</evidence>
<dbReference type="PANTHER" id="PTHR24543">
    <property type="entry name" value="MULTICOPPER OXIDASE-RELATED"/>
    <property type="match status" value="1"/>
</dbReference>
<dbReference type="KEGG" id="aplc:110986247"/>
<gene>
    <name evidence="4" type="primary">LOC110986247</name>
</gene>
<name>A0A8B7ZFA0_ACAPL</name>
<dbReference type="RefSeq" id="XP_022103672.1">
    <property type="nucleotide sequence ID" value="XM_022247980.1"/>
</dbReference>
<dbReference type="SUPFAM" id="SSF49785">
    <property type="entry name" value="Galactose-binding domain-like"/>
    <property type="match status" value="1"/>
</dbReference>
<feature type="signal peptide" evidence="1">
    <location>
        <begin position="1"/>
        <end position="22"/>
    </location>
</feature>
<feature type="domain" description="F5/8 type C" evidence="2">
    <location>
        <begin position="70"/>
        <end position="226"/>
    </location>
</feature>
<dbReference type="Gene3D" id="2.60.120.260">
    <property type="entry name" value="Galactose-binding domain-like"/>
    <property type="match status" value="1"/>
</dbReference>